<dbReference type="PANTHER" id="PTHR38465:SF2">
    <property type="entry name" value="HTH-TYPE TRANSCRIPTIONAL REGULATOR MMPR5"/>
    <property type="match status" value="1"/>
</dbReference>
<evidence type="ECO:0000313" key="4">
    <source>
        <dbReference type="EMBL" id="AXI99422.1"/>
    </source>
</evidence>
<keyword evidence="3" id="KW-0804">Transcription</keyword>
<dbReference type="OrthoDB" id="1807857at2"/>
<dbReference type="AlphaFoldDB" id="A0A345UG21"/>
<dbReference type="InterPro" id="IPR052362">
    <property type="entry name" value="HTH-GbsR_regulator"/>
</dbReference>
<dbReference type="KEGG" id="cprv:CYPRO_0135"/>
<reference evidence="4 5" key="1">
    <citation type="submission" date="2018-03" db="EMBL/GenBank/DDBJ databases">
        <title>Phenotypic and genomic properties of Cyclonatronum proteinivorum gen. nov., sp. nov., a haloalkaliphilic bacteroidete from soda lakes possessing Na+-translocating rhodopsin.</title>
        <authorList>
            <person name="Toshchakov S.V."/>
            <person name="Korzhenkov A."/>
            <person name="Samarov N.I."/>
            <person name="Kublanov I.V."/>
            <person name="Muntyan M.S."/>
            <person name="Sorokin D.Y."/>
        </authorList>
    </citation>
    <scope>NUCLEOTIDE SEQUENCE [LARGE SCALE GENOMIC DNA]</scope>
    <source>
        <strain evidence="4 5">Omega</strain>
    </source>
</reference>
<keyword evidence="2" id="KW-0238">DNA-binding</keyword>
<protein>
    <recommendedName>
        <fullName evidence="6">DNA-binding transcriptional regulator GbsR, MarR family</fullName>
    </recommendedName>
</protein>
<evidence type="ECO:0000256" key="3">
    <source>
        <dbReference type="ARBA" id="ARBA00023163"/>
    </source>
</evidence>
<accession>A0A345UG21</accession>
<dbReference type="Gene3D" id="1.10.10.10">
    <property type="entry name" value="Winged helix-like DNA-binding domain superfamily/Winged helix DNA-binding domain"/>
    <property type="match status" value="1"/>
</dbReference>
<evidence type="ECO:0008006" key="6">
    <source>
        <dbReference type="Google" id="ProtNLM"/>
    </source>
</evidence>
<proteinExistence type="predicted"/>
<dbReference type="RefSeq" id="WP_114982665.1">
    <property type="nucleotide sequence ID" value="NZ_CP027806.1"/>
</dbReference>
<sequence>MNITKDKLSFIEESGLIMETFGLTRMAGRVFGYLMVCDQDAVSFDDIRDTLSASKGSISATMKLLVNTHFIEAVSLPGDRKTYYRISRNRPGDLIRSRFRLFDVFGELLDRAENLKSRDDDTGAWLRETAAFYRWIQSPIEDAIRNWEQNADTIRQARKTGSDAEPDG</sequence>
<name>A0A345UG21_9BACT</name>
<evidence type="ECO:0000313" key="5">
    <source>
        <dbReference type="Proteomes" id="UP000254808"/>
    </source>
</evidence>
<dbReference type="Proteomes" id="UP000254808">
    <property type="component" value="Chromosome"/>
</dbReference>
<gene>
    <name evidence="4" type="ORF">CYPRO_0135</name>
</gene>
<keyword evidence="1" id="KW-0805">Transcription regulation</keyword>
<organism evidence="4 5">
    <name type="scientific">Cyclonatronum proteinivorum</name>
    <dbReference type="NCBI Taxonomy" id="1457365"/>
    <lineage>
        <taxon>Bacteria</taxon>
        <taxon>Pseudomonadati</taxon>
        <taxon>Balneolota</taxon>
        <taxon>Balneolia</taxon>
        <taxon>Balneolales</taxon>
        <taxon>Cyclonatronaceae</taxon>
        <taxon>Cyclonatronum</taxon>
    </lineage>
</organism>
<dbReference type="GO" id="GO:0003677">
    <property type="term" value="F:DNA binding"/>
    <property type="evidence" value="ECO:0007669"/>
    <property type="project" value="UniProtKB-KW"/>
</dbReference>
<dbReference type="SUPFAM" id="SSF46785">
    <property type="entry name" value="Winged helix' DNA-binding domain"/>
    <property type="match status" value="1"/>
</dbReference>
<evidence type="ECO:0000256" key="1">
    <source>
        <dbReference type="ARBA" id="ARBA00023015"/>
    </source>
</evidence>
<dbReference type="PANTHER" id="PTHR38465">
    <property type="entry name" value="HTH-TYPE TRANSCRIPTIONAL REGULATOR MJ1563-RELATED"/>
    <property type="match status" value="1"/>
</dbReference>
<dbReference type="EMBL" id="CP027806">
    <property type="protein sequence ID" value="AXI99422.1"/>
    <property type="molecule type" value="Genomic_DNA"/>
</dbReference>
<dbReference type="InterPro" id="IPR036388">
    <property type="entry name" value="WH-like_DNA-bd_sf"/>
</dbReference>
<evidence type="ECO:0000256" key="2">
    <source>
        <dbReference type="ARBA" id="ARBA00023125"/>
    </source>
</evidence>
<dbReference type="InterPro" id="IPR036390">
    <property type="entry name" value="WH_DNA-bd_sf"/>
</dbReference>
<keyword evidence="5" id="KW-1185">Reference proteome</keyword>